<dbReference type="InterPro" id="IPR038682">
    <property type="entry name" value="YrpD-like_sf"/>
</dbReference>
<sequence>MEGKISIFIIFEKNMQFKGGRILNLKNALLSVSIISSLFFSSSVSAEPGKSVDSINGQEEVINVQNKLGVSQNQIDDFIAEASNEVAKEKLMKNLKGLKTVSEDHIYNYISVGEDSYYLYEENSNHQKKAMFLPINRKETNVDTSANSSESVDAGSDTGDVYLKQGLISTAADLPDGIGGRQYIVKSGTYISSSVTLASAAQVSRSTGENAYTYSGFVAGSNGADMGLMFDSDVGPGGTETGWKPTMQINGSTSNSSFDPSYNQVQSANAYKPGSQVILYAWYNYSGKIRMKIDGTAICANLGCSDSNDTLLTTIMTSNTSYNIAASSLNKWKVLSTVTGDNYGKNYAIFSSIKVDGVAVPSSAFSTPDQDYATVTRDASNNVTINTTGL</sequence>
<evidence type="ECO:0000313" key="2">
    <source>
        <dbReference type="Proteomes" id="UP001248709"/>
    </source>
</evidence>
<evidence type="ECO:0000313" key="1">
    <source>
        <dbReference type="EMBL" id="MDT3426126.1"/>
    </source>
</evidence>
<comment type="caution">
    <text evidence="1">The sequence shown here is derived from an EMBL/GenBank/DDBJ whole genome shotgun (WGS) entry which is preliminary data.</text>
</comment>
<dbReference type="Gene3D" id="2.60.120.1270">
    <property type="match status" value="1"/>
</dbReference>
<gene>
    <name evidence="1" type="ORF">J2Z22_001646</name>
</gene>
<dbReference type="Pfam" id="PF15493">
    <property type="entry name" value="YrpD"/>
    <property type="match status" value="1"/>
</dbReference>
<dbReference type="EMBL" id="JAUSUY010000005">
    <property type="protein sequence ID" value="MDT3426126.1"/>
    <property type="molecule type" value="Genomic_DNA"/>
</dbReference>
<dbReference type="Proteomes" id="UP001248709">
    <property type="component" value="Unassembled WGS sequence"/>
</dbReference>
<accession>A0ABU3H5Y9</accession>
<keyword evidence="2" id="KW-1185">Reference proteome</keyword>
<protein>
    <submittedName>
        <fullName evidence="1">Uncharacterized protein</fullName>
    </submittedName>
</protein>
<reference evidence="1 2" key="1">
    <citation type="submission" date="2023-07" db="EMBL/GenBank/DDBJ databases">
        <title>Genomic Encyclopedia of Type Strains, Phase IV (KMG-IV): sequencing the most valuable type-strain genomes for metagenomic binning, comparative biology and taxonomic classification.</title>
        <authorList>
            <person name="Goeker M."/>
        </authorList>
    </citation>
    <scope>NUCLEOTIDE SEQUENCE [LARGE SCALE GENOMIC DNA]</scope>
    <source>
        <strain evidence="1 2">T98</strain>
    </source>
</reference>
<dbReference type="RefSeq" id="WP_025699719.1">
    <property type="nucleotide sequence ID" value="NZ_JAUSUY010000005.1"/>
</dbReference>
<dbReference type="InterPro" id="IPR029143">
    <property type="entry name" value="YrpD"/>
</dbReference>
<name>A0ABU3H5Y9_9BACL</name>
<proteinExistence type="predicted"/>
<organism evidence="1 2">
    <name type="scientific">Paenibacillus forsythiae</name>
    <dbReference type="NCBI Taxonomy" id="365616"/>
    <lineage>
        <taxon>Bacteria</taxon>
        <taxon>Bacillati</taxon>
        <taxon>Bacillota</taxon>
        <taxon>Bacilli</taxon>
        <taxon>Bacillales</taxon>
        <taxon>Paenibacillaceae</taxon>
        <taxon>Paenibacillus</taxon>
    </lineage>
</organism>